<protein>
    <submittedName>
        <fullName evidence="1">Uncharacterized protein</fullName>
    </submittedName>
</protein>
<name>X0THZ5_9ZZZZ</name>
<dbReference type="AlphaFoldDB" id="X0THZ5"/>
<sequence length="106" mass="12377">MEIRIDKNLVEFTPGSESETKQLEELWRVIIDCARFSRKMVPIGEYIPSKRNMARFAIEGELSEEIPEKHAEKEGRYVCLTCNKYVILKQGDQIPLCCGKLMEFYD</sequence>
<proteinExistence type="predicted"/>
<evidence type="ECO:0000313" key="1">
    <source>
        <dbReference type="EMBL" id="GAF86906.1"/>
    </source>
</evidence>
<dbReference type="EMBL" id="BARS01015068">
    <property type="protein sequence ID" value="GAF86906.1"/>
    <property type="molecule type" value="Genomic_DNA"/>
</dbReference>
<organism evidence="1">
    <name type="scientific">marine sediment metagenome</name>
    <dbReference type="NCBI Taxonomy" id="412755"/>
    <lineage>
        <taxon>unclassified sequences</taxon>
        <taxon>metagenomes</taxon>
        <taxon>ecological metagenomes</taxon>
    </lineage>
</organism>
<accession>X0THZ5</accession>
<comment type="caution">
    <text evidence="1">The sequence shown here is derived from an EMBL/GenBank/DDBJ whole genome shotgun (WGS) entry which is preliminary data.</text>
</comment>
<gene>
    <name evidence="1" type="ORF">S01H1_25013</name>
</gene>
<reference evidence="1" key="1">
    <citation type="journal article" date="2014" name="Front. Microbiol.">
        <title>High frequency of phylogenetically diverse reductive dehalogenase-homologous genes in deep subseafloor sedimentary metagenomes.</title>
        <authorList>
            <person name="Kawai M."/>
            <person name="Futagami T."/>
            <person name="Toyoda A."/>
            <person name="Takaki Y."/>
            <person name="Nishi S."/>
            <person name="Hori S."/>
            <person name="Arai W."/>
            <person name="Tsubouchi T."/>
            <person name="Morono Y."/>
            <person name="Uchiyama I."/>
            <person name="Ito T."/>
            <person name="Fujiyama A."/>
            <person name="Inagaki F."/>
            <person name="Takami H."/>
        </authorList>
    </citation>
    <scope>NUCLEOTIDE SEQUENCE</scope>
    <source>
        <strain evidence="1">Expedition CK06-06</strain>
    </source>
</reference>